<keyword evidence="4" id="KW-1185">Reference proteome</keyword>
<dbReference type="Pfam" id="PF02458">
    <property type="entry name" value="Transferase"/>
    <property type="match status" value="1"/>
</dbReference>
<evidence type="ECO:0000313" key="4">
    <source>
        <dbReference type="Proteomes" id="UP000664203"/>
    </source>
</evidence>
<dbReference type="PANTHER" id="PTHR31896:SF64">
    <property type="entry name" value="TRICHOTHECENE 3-O-ACETYLTRANSFERASE"/>
    <property type="match status" value="1"/>
</dbReference>
<evidence type="ECO:0000256" key="2">
    <source>
        <dbReference type="SAM" id="MobiDB-lite"/>
    </source>
</evidence>
<sequence length="470" mass="51430">MGSTADDLGLGEPKVSSLEQSSPPYWNRSIYCFKLESDYKQEEIICILREALKATFLDLPVLTGQLVPVDDEKQPGKKDVVPGGNKELFVKDLTSSPLDYDHLKANQFPISTFDDETFWATPCMPAPGEKCPVFAAQANFIKGGWLLGISFWHLIMDGTALAITLRVLAKNCLLVQDSSNQGQASSKLSGAIYNKSRLHESGPEYKGLLSDHPEYVFLPDVPTGPPPFATIPLKVEVFHISPASLKALKAAATPVVETDSHGKEPLWVSTNDAASALIWRSLMVATYEGTDYKDEPLSCCQVAVNGRPKMSPPLPADYFGCALTFGTNYLPISSILVPGSLSTMALMIRQSIMKVTASYIDSVVATIHNVPDYRRFIPSSFVDLLGRDTVQTSWSAFPLYDYEWGPALGGKCERVRAPKLGMFNGLQTVLPALPESQGGGFELMIGLEPHVMEKLKADPVWSEYCKPIEA</sequence>
<feature type="region of interest" description="Disordered" evidence="2">
    <location>
        <begin position="1"/>
        <end position="21"/>
    </location>
</feature>
<dbReference type="OrthoDB" id="1862401at2759"/>
<proteinExistence type="predicted"/>
<evidence type="ECO:0000313" key="3">
    <source>
        <dbReference type="EMBL" id="CAF9941860.1"/>
    </source>
</evidence>
<dbReference type="Gene3D" id="3.30.559.10">
    <property type="entry name" value="Chloramphenicol acetyltransferase-like domain"/>
    <property type="match status" value="2"/>
</dbReference>
<evidence type="ECO:0000256" key="1">
    <source>
        <dbReference type="ARBA" id="ARBA00022679"/>
    </source>
</evidence>
<dbReference type="EMBL" id="CAJPDR010000694">
    <property type="protein sequence ID" value="CAF9941860.1"/>
    <property type="molecule type" value="Genomic_DNA"/>
</dbReference>
<comment type="caution">
    <text evidence="3">The sequence shown here is derived from an EMBL/GenBank/DDBJ whole genome shotgun (WGS) entry which is preliminary data.</text>
</comment>
<dbReference type="GO" id="GO:0016740">
    <property type="term" value="F:transferase activity"/>
    <property type="evidence" value="ECO:0007669"/>
    <property type="project" value="UniProtKB-KW"/>
</dbReference>
<dbReference type="PANTHER" id="PTHR31896">
    <property type="entry name" value="FAMILY REGULATORY PROTEIN, PUTATIVE (AFU_ORTHOLOGUE AFUA_3G14730)-RELATED"/>
    <property type="match status" value="1"/>
</dbReference>
<dbReference type="AlphaFoldDB" id="A0A8H3J6S3"/>
<keyword evidence="1" id="KW-0808">Transferase</keyword>
<organism evidence="3 4">
    <name type="scientific">Alectoria fallacina</name>
    <dbReference type="NCBI Taxonomy" id="1903189"/>
    <lineage>
        <taxon>Eukaryota</taxon>
        <taxon>Fungi</taxon>
        <taxon>Dikarya</taxon>
        <taxon>Ascomycota</taxon>
        <taxon>Pezizomycotina</taxon>
        <taxon>Lecanoromycetes</taxon>
        <taxon>OSLEUM clade</taxon>
        <taxon>Lecanoromycetidae</taxon>
        <taxon>Lecanorales</taxon>
        <taxon>Lecanorineae</taxon>
        <taxon>Parmeliaceae</taxon>
        <taxon>Alectoria</taxon>
    </lineage>
</organism>
<protein>
    <submittedName>
        <fullName evidence="3">Uncharacterized protein</fullName>
    </submittedName>
</protein>
<dbReference type="Proteomes" id="UP000664203">
    <property type="component" value="Unassembled WGS sequence"/>
</dbReference>
<name>A0A8H3J6S3_9LECA</name>
<reference evidence="3" key="1">
    <citation type="submission" date="2021-03" db="EMBL/GenBank/DDBJ databases">
        <authorList>
            <person name="Tagirdzhanova G."/>
        </authorList>
    </citation>
    <scope>NUCLEOTIDE SEQUENCE</scope>
</reference>
<accession>A0A8H3J6S3</accession>
<dbReference type="InterPro" id="IPR051283">
    <property type="entry name" value="Sec_Metabolite_Acyltrans"/>
</dbReference>
<dbReference type="InterPro" id="IPR023213">
    <property type="entry name" value="CAT-like_dom_sf"/>
</dbReference>
<gene>
    <name evidence="3" type="ORF">ALECFALPRED_009357</name>
</gene>